<evidence type="ECO:0000256" key="1">
    <source>
        <dbReference type="SAM" id="MobiDB-lite"/>
    </source>
</evidence>
<evidence type="ECO:0000313" key="4">
    <source>
        <dbReference type="Proteomes" id="UP001501867"/>
    </source>
</evidence>
<dbReference type="InterPro" id="IPR051908">
    <property type="entry name" value="Ribosomal_N-acetyltransferase"/>
</dbReference>
<dbReference type="InterPro" id="IPR016181">
    <property type="entry name" value="Acyl_CoA_acyltransferase"/>
</dbReference>
<protein>
    <submittedName>
        <fullName evidence="3">GNAT family N-acetyltransferase</fullName>
    </submittedName>
</protein>
<organism evidence="3 4">
    <name type="scientific">Streptomyces polychromogenes</name>
    <dbReference type="NCBI Taxonomy" id="67342"/>
    <lineage>
        <taxon>Bacteria</taxon>
        <taxon>Bacillati</taxon>
        <taxon>Actinomycetota</taxon>
        <taxon>Actinomycetes</taxon>
        <taxon>Kitasatosporales</taxon>
        <taxon>Streptomycetaceae</taxon>
        <taxon>Streptomyces</taxon>
    </lineage>
</organism>
<name>A0ABP3EY48_9ACTN</name>
<evidence type="ECO:0000259" key="2">
    <source>
        <dbReference type="PROSITE" id="PS51186"/>
    </source>
</evidence>
<dbReference type="Gene3D" id="3.40.630.30">
    <property type="match status" value="1"/>
</dbReference>
<dbReference type="PANTHER" id="PTHR43441">
    <property type="entry name" value="RIBOSOMAL-PROTEIN-SERINE ACETYLTRANSFERASE"/>
    <property type="match status" value="1"/>
</dbReference>
<dbReference type="PANTHER" id="PTHR43441:SF10">
    <property type="entry name" value="ACETYLTRANSFERASE"/>
    <property type="match status" value="1"/>
</dbReference>
<keyword evidence="4" id="KW-1185">Reference proteome</keyword>
<dbReference type="EMBL" id="BAAABV010000013">
    <property type="protein sequence ID" value="GAA0281553.1"/>
    <property type="molecule type" value="Genomic_DNA"/>
</dbReference>
<dbReference type="Pfam" id="PF13302">
    <property type="entry name" value="Acetyltransf_3"/>
    <property type="match status" value="1"/>
</dbReference>
<reference evidence="4" key="1">
    <citation type="journal article" date="2019" name="Int. J. Syst. Evol. Microbiol.">
        <title>The Global Catalogue of Microorganisms (GCM) 10K type strain sequencing project: providing services to taxonomists for standard genome sequencing and annotation.</title>
        <authorList>
            <consortium name="The Broad Institute Genomics Platform"/>
            <consortium name="The Broad Institute Genome Sequencing Center for Infectious Disease"/>
            <person name="Wu L."/>
            <person name="Ma J."/>
        </authorList>
    </citation>
    <scope>NUCLEOTIDE SEQUENCE [LARGE SCALE GENOMIC DNA]</scope>
    <source>
        <strain evidence="4">JCM 4505</strain>
    </source>
</reference>
<dbReference type="SUPFAM" id="SSF55729">
    <property type="entry name" value="Acyl-CoA N-acyltransferases (Nat)"/>
    <property type="match status" value="1"/>
</dbReference>
<dbReference type="Proteomes" id="UP001501867">
    <property type="component" value="Unassembled WGS sequence"/>
</dbReference>
<accession>A0ABP3EY48</accession>
<evidence type="ECO:0000313" key="3">
    <source>
        <dbReference type="EMBL" id="GAA0281553.1"/>
    </source>
</evidence>
<dbReference type="PROSITE" id="PS51186">
    <property type="entry name" value="GNAT"/>
    <property type="match status" value="1"/>
</dbReference>
<gene>
    <name evidence="3" type="ORF">GCM10010302_19210</name>
</gene>
<proteinExistence type="predicted"/>
<sequence length="228" mass="24081">MDPITLTTGRLVLRPHLPSDVDETYAACQDPAIARWIPVAVPYGRSDAEEYVTRAAPERWREGTEFNLVARLGANGPLVATLGLVPAGNHAHEVGFWAVDGHRGKGYATEALLAVARWAFTELGCVRLVWRAGLGNTASRAVAEKAGFTFEGVQRAGMEHRGLLRDCWVASLLPADLGLPSPLPAESLPYGSEPDGSEPDTAAPDESAPDGAAPDGAPLSVAGPRVRS</sequence>
<dbReference type="InterPro" id="IPR000182">
    <property type="entry name" value="GNAT_dom"/>
</dbReference>
<feature type="region of interest" description="Disordered" evidence="1">
    <location>
        <begin position="183"/>
        <end position="228"/>
    </location>
</feature>
<comment type="caution">
    <text evidence="3">The sequence shown here is derived from an EMBL/GenBank/DDBJ whole genome shotgun (WGS) entry which is preliminary data.</text>
</comment>
<feature type="domain" description="N-acetyltransferase" evidence="2">
    <location>
        <begin position="11"/>
        <end position="174"/>
    </location>
</feature>
<feature type="compositionally biased region" description="Low complexity" evidence="1">
    <location>
        <begin position="202"/>
        <end position="218"/>
    </location>
</feature>
<dbReference type="RefSeq" id="WP_344155604.1">
    <property type="nucleotide sequence ID" value="NZ_BAAABV010000013.1"/>
</dbReference>
<dbReference type="CDD" id="cd04301">
    <property type="entry name" value="NAT_SF"/>
    <property type="match status" value="1"/>
</dbReference>